<dbReference type="InterPro" id="IPR039865">
    <property type="entry name" value="PPP2R3C"/>
</dbReference>
<dbReference type="GO" id="GO:0000226">
    <property type="term" value="P:microtubule cytoskeleton organization"/>
    <property type="evidence" value="ECO:0007669"/>
    <property type="project" value="TreeGrafter"/>
</dbReference>
<sequence>MYRLILKTTSAITFLAQKQTDILLNADDLDAMYVCLRENCVIDDSTGAVKMNYEDFCHIASVCTEQIGPKCRCFFSPSNFMKFEKDESGRIAILPFYLYVMHTVGAAAPFIQNAEPPPLMRHIFGLDNCLISTLVSLTQARIDMSELDEDSDGFLQPHEMENYIKVLIPNLAQLHDMPAAFEKTYCCIATHKFFSSAIPTNEVEKACIKKMLLSNRLRDLMELHQESEEEVTDTELAENWFSLTSAQCICDMFLALDKDMNGTLIKQELREYTDRTLAAIFIERGRN</sequence>
<dbReference type="GO" id="GO:0005737">
    <property type="term" value="C:cytoplasm"/>
    <property type="evidence" value="ECO:0007669"/>
    <property type="project" value="UniProtKB-SubCell"/>
</dbReference>
<reference evidence="5" key="1">
    <citation type="submission" date="2023-05" db="EMBL/GenBank/DDBJ databases">
        <authorList>
            <person name="Huff M."/>
        </authorList>
    </citation>
    <scope>NUCLEOTIDE SEQUENCE</scope>
</reference>
<dbReference type="PANTHER" id="PTHR12085:SF3">
    <property type="entry name" value="SERINE_THREONINE-PROTEIN PHOSPHATASE 2A REGULATORY SUBUNIT B'' SUBUNIT GAMMA"/>
    <property type="match status" value="1"/>
</dbReference>
<dbReference type="GO" id="GO:0035303">
    <property type="term" value="P:regulation of dephosphorylation"/>
    <property type="evidence" value="ECO:0007669"/>
    <property type="project" value="InterPro"/>
</dbReference>
<dbReference type="PANTHER" id="PTHR12085">
    <property type="entry name" value="SERINE/THREONINE-PROTEIN PHOSPHATASE 2A REGULATORY SUBUNIT B'' SUBUNIT GAMMA"/>
    <property type="match status" value="1"/>
</dbReference>
<dbReference type="EMBL" id="OU503052">
    <property type="protein sequence ID" value="CAI9779773.1"/>
    <property type="molecule type" value="Genomic_DNA"/>
</dbReference>
<keyword evidence="2" id="KW-0963">Cytoplasm</keyword>
<gene>
    <name evidence="5" type="ORF">FPE_LOCUS27203</name>
</gene>
<keyword evidence="3" id="KW-0175">Coiled coil</keyword>
<organism evidence="5 6">
    <name type="scientific">Fraxinus pennsylvanica</name>
    <dbReference type="NCBI Taxonomy" id="56036"/>
    <lineage>
        <taxon>Eukaryota</taxon>
        <taxon>Viridiplantae</taxon>
        <taxon>Streptophyta</taxon>
        <taxon>Embryophyta</taxon>
        <taxon>Tracheophyta</taxon>
        <taxon>Spermatophyta</taxon>
        <taxon>Magnoliopsida</taxon>
        <taxon>eudicotyledons</taxon>
        <taxon>Gunneridae</taxon>
        <taxon>Pentapetalae</taxon>
        <taxon>asterids</taxon>
        <taxon>lamiids</taxon>
        <taxon>Lamiales</taxon>
        <taxon>Oleaceae</taxon>
        <taxon>Oleeae</taxon>
        <taxon>Fraxinus</taxon>
    </lineage>
</organism>
<evidence type="ECO:0000256" key="1">
    <source>
        <dbReference type="ARBA" id="ARBA00004496"/>
    </source>
</evidence>
<keyword evidence="6" id="KW-1185">Reference proteome</keyword>
<evidence type="ECO:0000313" key="5">
    <source>
        <dbReference type="EMBL" id="CAI9779773.1"/>
    </source>
</evidence>
<dbReference type="AlphaFoldDB" id="A0AAD2E845"/>
<feature type="coiled-coil region" evidence="3">
    <location>
        <begin position="210"/>
        <end position="237"/>
    </location>
</feature>
<dbReference type="PROSITE" id="PS00018">
    <property type="entry name" value="EF_HAND_1"/>
    <property type="match status" value="1"/>
</dbReference>
<evidence type="ECO:0000259" key="4">
    <source>
        <dbReference type="PROSITE" id="PS50222"/>
    </source>
</evidence>
<comment type="subcellular location">
    <subcellularLocation>
        <location evidence="1">Cytoplasm</location>
    </subcellularLocation>
</comment>
<proteinExistence type="predicted"/>
<dbReference type="Gene3D" id="1.10.238.10">
    <property type="entry name" value="EF-hand"/>
    <property type="match status" value="1"/>
</dbReference>
<protein>
    <recommendedName>
        <fullName evidence="4">EF-hand domain-containing protein</fullName>
    </recommendedName>
</protein>
<dbReference type="GO" id="GO:0005509">
    <property type="term" value="F:calcium ion binding"/>
    <property type="evidence" value="ECO:0007669"/>
    <property type="project" value="InterPro"/>
</dbReference>
<dbReference type="Proteomes" id="UP000834106">
    <property type="component" value="Chromosome 17"/>
</dbReference>
<feature type="domain" description="EF-hand" evidence="4">
    <location>
        <begin position="135"/>
        <end position="170"/>
    </location>
</feature>
<evidence type="ECO:0000256" key="3">
    <source>
        <dbReference type="SAM" id="Coils"/>
    </source>
</evidence>
<dbReference type="InterPro" id="IPR002048">
    <property type="entry name" value="EF_hand_dom"/>
</dbReference>
<dbReference type="InterPro" id="IPR018247">
    <property type="entry name" value="EF_Hand_1_Ca_BS"/>
</dbReference>
<dbReference type="GO" id="GO:0030865">
    <property type="term" value="P:cortical cytoskeleton organization"/>
    <property type="evidence" value="ECO:0007669"/>
    <property type="project" value="TreeGrafter"/>
</dbReference>
<dbReference type="GO" id="GO:0005819">
    <property type="term" value="C:spindle"/>
    <property type="evidence" value="ECO:0007669"/>
    <property type="project" value="TreeGrafter"/>
</dbReference>
<evidence type="ECO:0000256" key="2">
    <source>
        <dbReference type="ARBA" id="ARBA00022490"/>
    </source>
</evidence>
<name>A0AAD2E845_9LAMI</name>
<evidence type="ECO:0000313" key="6">
    <source>
        <dbReference type="Proteomes" id="UP000834106"/>
    </source>
</evidence>
<dbReference type="PROSITE" id="PS50222">
    <property type="entry name" value="EF_HAND_2"/>
    <property type="match status" value="1"/>
</dbReference>
<accession>A0AAD2E845</accession>